<reference evidence="2" key="1">
    <citation type="submission" date="2016-11" db="UniProtKB">
        <authorList>
            <consortium name="WormBaseParasite"/>
        </authorList>
    </citation>
    <scope>IDENTIFICATION</scope>
</reference>
<name>A0A1I7T4Y1_9PELO</name>
<organism evidence="1 2">
    <name type="scientific">Caenorhabditis tropicalis</name>
    <dbReference type="NCBI Taxonomy" id="1561998"/>
    <lineage>
        <taxon>Eukaryota</taxon>
        <taxon>Metazoa</taxon>
        <taxon>Ecdysozoa</taxon>
        <taxon>Nematoda</taxon>
        <taxon>Chromadorea</taxon>
        <taxon>Rhabditida</taxon>
        <taxon>Rhabditina</taxon>
        <taxon>Rhabditomorpha</taxon>
        <taxon>Rhabditoidea</taxon>
        <taxon>Rhabditidae</taxon>
        <taxon>Peloderinae</taxon>
        <taxon>Caenorhabditis</taxon>
    </lineage>
</organism>
<evidence type="ECO:0000313" key="2">
    <source>
        <dbReference type="WBParaSite" id="Csp11.Scaffold506.g2442.t1"/>
    </source>
</evidence>
<dbReference type="AlphaFoldDB" id="A0A1I7T4Y1"/>
<keyword evidence="1" id="KW-1185">Reference proteome</keyword>
<dbReference type="STRING" id="1561998.A0A1I7T4Y1"/>
<dbReference type="WBParaSite" id="Csp11.Scaffold506.g2442.t1">
    <property type="protein sequence ID" value="Csp11.Scaffold506.g2442.t1"/>
    <property type="gene ID" value="Csp11.Scaffold506.g2442"/>
</dbReference>
<proteinExistence type="predicted"/>
<accession>A0A1I7T4Y1</accession>
<dbReference type="Proteomes" id="UP000095282">
    <property type="component" value="Unplaced"/>
</dbReference>
<protein>
    <submittedName>
        <fullName evidence="2">Translation initiation factor IF-2</fullName>
    </submittedName>
</protein>
<sequence>MTTEDFNVLLRSMEGQFQINLARPWAHESDQGGVQRMIAEDAITVHNKDLRLVAEGTVNSNSNNETVEYMCLDTDTDFFRMGVVLI</sequence>
<evidence type="ECO:0000313" key="1">
    <source>
        <dbReference type="Proteomes" id="UP000095282"/>
    </source>
</evidence>